<keyword evidence="2" id="KW-0560">Oxidoreductase</keyword>
<dbReference type="Gene3D" id="1.20.1290.10">
    <property type="entry name" value="AhpD-like"/>
    <property type="match status" value="1"/>
</dbReference>
<comment type="caution">
    <text evidence="2">The sequence shown here is derived from an EMBL/GenBank/DDBJ whole genome shotgun (WGS) entry which is preliminary data.</text>
</comment>
<reference evidence="2 3" key="1">
    <citation type="submission" date="2018-11" db="EMBL/GenBank/DDBJ databases">
        <title>Sequencing the genomes of 1000 actinobacteria strains.</title>
        <authorList>
            <person name="Klenk H.-P."/>
        </authorList>
    </citation>
    <scope>NUCLEOTIDE SEQUENCE [LARGE SCALE GENOMIC DNA]</scope>
    <source>
        <strain evidence="2 3">DSM 44254</strain>
    </source>
</reference>
<dbReference type="Proteomes" id="UP000272400">
    <property type="component" value="Unassembled WGS sequence"/>
</dbReference>
<dbReference type="RefSeq" id="WP_123665827.1">
    <property type="nucleotide sequence ID" value="NZ_RJKE01000001.1"/>
</dbReference>
<organism evidence="2 3">
    <name type="scientific">Actinocorallia herbida</name>
    <dbReference type="NCBI Taxonomy" id="58109"/>
    <lineage>
        <taxon>Bacteria</taxon>
        <taxon>Bacillati</taxon>
        <taxon>Actinomycetota</taxon>
        <taxon>Actinomycetes</taxon>
        <taxon>Streptosporangiales</taxon>
        <taxon>Thermomonosporaceae</taxon>
        <taxon>Actinocorallia</taxon>
    </lineage>
</organism>
<keyword evidence="2" id="KW-0575">Peroxidase</keyword>
<dbReference type="Pfam" id="PF02627">
    <property type="entry name" value="CMD"/>
    <property type="match status" value="1"/>
</dbReference>
<accession>A0A3N1D056</accession>
<dbReference type="InterPro" id="IPR003779">
    <property type="entry name" value="CMD-like"/>
</dbReference>
<evidence type="ECO:0000259" key="1">
    <source>
        <dbReference type="Pfam" id="PF02627"/>
    </source>
</evidence>
<dbReference type="OrthoDB" id="4704294at2"/>
<dbReference type="InterPro" id="IPR029032">
    <property type="entry name" value="AhpD-like"/>
</dbReference>
<proteinExistence type="predicted"/>
<sequence length="188" mass="20486">MAFVELTDGADAPPEVQAAFKAVEEQYGFVPNILRALAHCPDLLQTFVPFWGQVYASPTIGPRLRALAALGTAQTQECAYCMAHMTASARRAGVAEKELSAIGDSLIRATVFEEREALILELAETLTRDPDGTTPELRERLRARFSEAEIVNIVVAIGMYNLTSRFLKALDIEVEDLFDAAARDGSAP</sequence>
<dbReference type="PANTHER" id="PTHR35446">
    <property type="entry name" value="SI:CH211-175M2.5"/>
    <property type="match status" value="1"/>
</dbReference>
<evidence type="ECO:0000313" key="2">
    <source>
        <dbReference type="EMBL" id="ROO86428.1"/>
    </source>
</evidence>
<dbReference type="PANTHER" id="PTHR35446:SF2">
    <property type="entry name" value="CARBOXYMUCONOLACTONE DECARBOXYLASE-LIKE DOMAIN-CONTAINING PROTEIN"/>
    <property type="match status" value="1"/>
</dbReference>
<name>A0A3N1D056_9ACTN</name>
<dbReference type="EMBL" id="RJKE01000001">
    <property type="protein sequence ID" value="ROO86428.1"/>
    <property type="molecule type" value="Genomic_DNA"/>
</dbReference>
<evidence type="ECO:0000313" key="3">
    <source>
        <dbReference type="Proteomes" id="UP000272400"/>
    </source>
</evidence>
<dbReference type="GO" id="GO:0051920">
    <property type="term" value="F:peroxiredoxin activity"/>
    <property type="evidence" value="ECO:0007669"/>
    <property type="project" value="InterPro"/>
</dbReference>
<keyword evidence="3" id="KW-1185">Reference proteome</keyword>
<dbReference type="AlphaFoldDB" id="A0A3N1D056"/>
<feature type="domain" description="Carboxymuconolactone decarboxylase-like" evidence="1">
    <location>
        <begin position="41"/>
        <end position="102"/>
    </location>
</feature>
<protein>
    <submittedName>
        <fullName evidence="2">Putative peroxidase-related enzyme</fullName>
    </submittedName>
</protein>
<dbReference type="SUPFAM" id="SSF69118">
    <property type="entry name" value="AhpD-like"/>
    <property type="match status" value="1"/>
</dbReference>
<gene>
    <name evidence="2" type="ORF">EDD29_3995</name>
</gene>